<gene>
    <name evidence="1" type="ORF">DDE83_001735</name>
</gene>
<keyword evidence="2" id="KW-1185">Reference proteome</keyword>
<accession>A0A364NCH0</accession>
<sequence length="163" mass="18400">MAPHLITVDSPVSDFDSEWSKDLEFLYETFEGIGFVIADNDFEEDESIAGSTVEQTPAPVSSVGFLGLPAELRCHVYPFLLPHDMIITFERYDVVDGQPVYNVLGRWRGETSAVRMGGNPFYTGTHILRDNRMTVETQLFRGFAQRNGISIPDDIDKFWATDD</sequence>
<comment type="caution">
    <text evidence="1">The sequence shown here is derived from an EMBL/GenBank/DDBJ whole genome shotgun (WGS) entry which is preliminary data.</text>
</comment>
<dbReference type="AlphaFoldDB" id="A0A364NCH0"/>
<dbReference type="OrthoDB" id="5413827at2759"/>
<reference evidence="2" key="1">
    <citation type="submission" date="2018-05" db="EMBL/GenBank/DDBJ databases">
        <title>Draft genome sequence of Stemphylium lycopersici strain CIDEFI 213.</title>
        <authorList>
            <person name="Medina R."/>
            <person name="Franco M.E.E."/>
            <person name="Lucentini C.G."/>
            <person name="Saparrat M.C.N."/>
            <person name="Balatti P.A."/>
        </authorList>
    </citation>
    <scope>NUCLEOTIDE SEQUENCE [LARGE SCALE GENOMIC DNA]</scope>
    <source>
        <strain evidence="2">CIDEFI 213</strain>
    </source>
</reference>
<proteinExistence type="predicted"/>
<protein>
    <submittedName>
        <fullName evidence="1">Uncharacterized protein</fullName>
    </submittedName>
</protein>
<organism evidence="1 2">
    <name type="scientific">Stemphylium lycopersici</name>
    <name type="common">Tomato gray leaf spot disease fungus</name>
    <name type="synonym">Thyrospora lycopersici</name>
    <dbReference type="NCBI Taxonomy" id="183478"/>
    <lineage>
        <taxon>Eukaryota</taxon>
        <taxon>Fungi</taxon>
        <taxon>Dikarya</taxon>
        <taxon>Ascomycota</taxon>
        <taxon>Pezizomycotina</taxon>
        <taxon>Dothideomycetes</taxon>
        <taxon>Pleosporomycetidae</taxon>
        <taxon>Pleosporales</taxon>
        <taxon>Pleosporineae</taxon>
        <taxon>Pleosporaceae</taxon>
        <taxon>Stemphylium</taxon>
    </lineage>
</organism>
<evidence type="ECO:0000313" key="2">
    <source>
        <dbReference type="Proteomes" id="UP000249619"/>
    </source>
</evidence>
<evidence type="ECO:0000313" key="1">
    <source>
        <dbReference type="EMBL" id="RAR14897.1"/>
    </source>
</evidence>
<dbReference type="Proteomes" id="UP000249619">
    <property type="component" value="Unassembled WGS sequence"/>
</dbReference>
<dbReference type="EMBL" id="QGDH01000017">
    <property type="protein sequence ID" value="RAR14897.1"/>
    <property type="molecule type" value="Genomic_DNA"/>
</dbReference>
<name>A0A364NCH0_STELY</name>